<organism evidence="1 2">
    <name type="scientific">Symbiobacterium thermophilum</name>
    <dbReference type="NCBI Taxonomy" id="2734"/>
    <lineage>
        <taxon>Bacteria</taxon>
        <taxon>Bacillati</taxon>
        <taxon>Bacillota</taxon>
        <taxon>Clostridia</taxon>
        <taxon>Eubacteriales</taxon>
        <taxon>Symbiobacteriaceae</taxon>
        <taxon>Symbiobacterium</taxon>
    </lineage>
</organism>
<protein>
    <recommendedName>
        <fullName evidence="3">Glycosyl transferase family 2</fullName>
    </recommendedName>
</protein>
<accession>A0A953LFU0</accession>
<dbReference type="EMBL" id="PIUK01000290">
    <property type="protein sequence ID" value="MBY6277955.1"/>
    <property type="molecule type" value="Genomic_DNA"/>
</dbReference>
<evidence type="ECO:0008006" key="3">
    <source>
        <dbReference type="Google" id="ProtNLM"/>
    </source>
</evidence>
<dbReference type="Proteomes" id="UP000732377">
    <property type="component" value="Unassembled WGS sequence"/>
</dbReference>
<gene>
    <name evidence="1" type="ORF">CWE10_17515</name>
</gene>
<dbReference type="SUPFAM" id="SSF53448">
    <property type="entry name" value="Nucleotide-diphospho-sugar transferases"/>
    <property type="match status" value="1"/>
</dbReference>
<dbReference type="AlphaFoldDB" id="A0A953LFU0"/>
<evidence type="ECO:0000313" key="2">
    <source>
        <dbReference type="Proteomes" id="UP000732377"/>
    </source>
</evidence>
<proteinExistence type="predicted"/>
<sequence>MVDRDLRVLGHSPRVVRPPTFANALVQNIAPGCSMVLNRAAWRLLTKHPPGPAVPVHDWWAYLVVSAFGRVVYDSESYLLYRQHAGNTIGEATGFYRKWRRRLHRFLTQSDRRVITGQAREFQRLYGHLLAPAQAAMLNEFLHHGSRIWDRVRYALRSPVYRQSRVDDLILRCLVVLDRV</sequence>
<dbReference type="InterPro" id="IPR029044">
    <property type="entry name" value="Nucleotide-diphossugar_trans"/>
</dbReference>
<evidence type="ECO:0000313" key="1">
    <source>
        <dbReference type="EMBL" id="MBY6277955.1"/>
    </source>
</evidence>
<comment type="caution">
    <text evidence="1">The sequence shown here is derived from an EMBL/GenBank/DDBJ whole genome shotgun (WGS) entry which is preliminary data.</text>
</comment>
<name>A0A953LFU0_SYMTR</name>
<reference evidence="1" key="1">
    <citation type="submission" date="2017-11" db="EMBL/GenBank/DDBJ databases">
        <title>Three new genomes from thermophilic consortium.</title>
        <authorList>
            <person name="Quaggio R."/>
            <person name="Amgarten D."/>
            <person name="Setubal J.C."/>
        </authorList>
    </citation>
    <scope>NUCLEOTIDE SEQUENCE</scope>
    <source>
        <strain evidence="1">ZCTH01-B2</strain>
    </source>
</reference>